<dbReference type="Proteomes" id="UP000547973">
    <property type="component" value="Unassembled WGS sequence"/>
</dbReference>
<keyword evidence="1" id="KW-0812">Transmembrane</keyword>
<feature type="transmembrane region" description="Helical" evidence="1">
    <location>
        <begin position="56"/>
        <end position="78"/>
    </location>
</feature>
<feature type="transmembrane region" description="Helical" evidence="1">
    <location>
        <begin position="186"/>
        <end position="207"/>
    </location>
</feature>
<dbReference type="RefSeq" id="WP_062074989.1">
    <property type="nucleotide sequence ID" value="NZ_JACBZO010000001.1"/>
</dbReference>
<protein>
    <recommendedName>
        <fullName evidence="4">DUF998 domain-containing protein</fullName>
    </recommendedName>
</protein>
<sequence>MGHMFNRRNGLNLRISKVLAVAAGLAYCSWPLGYVLNPLVSRRGLASELAALHQPYNWVFIALDVVAGALIVAVSRLLWHRGDGRANKVVLVNFALFGLLTAIDALLPMSCEPSLTTCPSLSHQPMLVLHGIASITASICLFISAVLVWWQRRNQTGATIMSAFMVGWILFGIFSLYFLFRPGPGYLAQHYYITLCSVWTAALPFMLEPRNARIVSAGR</sequence>
<keyword evidence="1" id="KW-1133">Transmembrane helix</keyword>
<proteinExistence type="predicted"/>
<gene>
    <name evidence="2" type="ORF">BKA03_001298</name>
</gene>
<keyword evidence="1" id="KW-0472">Membrane</keyword>
<dbReference type="OrthoDB" id="3406108at2"/>
<feature type="transmembrane region" description="Helical" evidence="1">
    <location>
        <begin position="18"/>
        <end position="36"/>
    </location>
</feature>
<evidence type="ECO:0000313" key="3">
    <source>
        <dbReference type="Proteomes" id="UP000547973"/>
    </source>
</evidence>
<dbReference type="EMBL" id="JACBZO010000001">
    <property type="protein sequence ID" value="NYI41179.1"/>
    <property type="molecule type" value="Genomic_DNA"/>
</dbReference>
<evidence type="ECO:0000313" key="2">
    <source>
        <dbReference type="EMBL" id="NYI41179.1"/>
    </source>
</evidence>
<dbReference type="Pfam" id="PF06197">
    <property type="entry name" value="DUF998"/>
    <property type="match status" value="1"/>
</dbReference>
<organism evidence="2 3">
    <name type="scientific">Demequina lutea</name>
    <dbReference type="NCBI Taxonomy" id="431489"/>
    <lineage>
        <taxon>Bacteria</taxon>
        <taxon>Bacillati</taxon>
        <taxon>Actinomycetota</taxon>
        <taxon>Actinomycetes</taxon>
        <taxon>Micrococcales</taxon>
        <taxon>Demequinaceae</taxon>
        <taxon>Demequina</taxon>
    </lineage>
</organism>
<feature type="transmembrane region" description="Helical" evidence="1">
    <location>
        <begin position="90"/>
        <end position="107"/>
    </location>
</feature>
<evidence type="ECO:0008006" key="4">
    <source>
        <dbReference type="Google" id="ProtNLM"/>
    </source>
</evidence>
<dbReference type="InterPro" id="IPR009339">
    <property type="entry name" value="DUF998"/>
</dbReference>
<accession>A0A7Y9Z9C5</accession>
<feature type="transmembrane region" description="Helical" evidence="1">
    <location>
        <begin position="127"/>
        <end position="150"/>
    </location>
</feature>
<feature type="transmembrane region" description="Helical" evidence="1">
    <location>
        <begin position="157"/>
        <end position="180"/>
    </location>
</feature>
<keyword evidence="3" id="KW-1185">Reference proteome</keyword>
<comment type="caution">
    <text evidence="2">The sequence shown here is derived from an EMBL/GenBank/DDBJ whole genome shotgun (WGS) entry which is preliminary data.</text>
</comment>
<name>A0A7Y9Z9C5_9MICO</name>
<evidence type="ECO:0000256" key="1">
    <source>
        <dbReference type="SAM" id="Phobius"/>
    </source>
</evidence>
<reference evidence="2 3" key="1">
    <citation type="submission" date="2020-07" db="EMBL/GenBank/DDBJ databases">
        <title>Sequencing the genomes of 1000 actinobacteria strains.</title>
        <authorList>
            <person name="Klenk H.-P."/>
        </authorList>
    </citation>
    <scope>NUCLEOTIDE SEQUENCE [LARGE SCALE GENOMIC DNA]</scope>
    <source>
        <strain evidence="2 3">DSM 19970</strain>
    </source>
</reference>
<dbReference type="AlphaFoldDB" id="A0A7Y9Z9C5"/>